<keyword evidence="1" id="KW-1133">Transmembrane helix</keyword>
<keyword evidence="1" id="KW-0812">Transmembrane</keyword>
<evidence type="ECO:0000313" key="3">
    <source>
        <dbReference type="Proteomes" id="UP000176834"/>
    </source>
</evidence>
<accession>A0A1F8F481</accession>
<evidence type="ECO:0000313" key="2">
    <source>
        <dbReference type="EMBL" id="OGN07410.1"/>
    </source>
</evidence>
<name>A0A1F8F481_9BACT</name>
<dbReference type="AlphaFoldDB" id="A0A1F8F481"/>
<feature type="transmembrane region" description="Helical" evidence="1">
    <location>
        <begin position="84"/>
        <end position="105"/>
    </location>
</feature>
<proteinExistence type="predicted"/>
<sequence>MSDHVCPRCCREFSGEQEARFREDQTRQKRLSELKQRFNKESGWESRRTKAEILLTFLFFVPVILYMIFGGLLLILGSVVFDRYLSPLLVVTILITIITSIFWAVGFTRLDKKEKVEFEKWRLEHGI</sequence>
<dbReference type="Proteomes" id="UP000176834">
    <property type="component" value="Unassembled WGS sequence"/>
</dbReference>
<reference evidence="2 3" key="1">
    <citation type="journal article" date="2016" name="Nat. Commun.">
        <title>Thousands of microbial genomes shed light on interconnected biogeochemical processes in an aquifer system.</title>
        <authorList>
            <person name="Anantharaman K."/>
            <person name="Brown C.T."/>
            <person name="Hug L.A."/>
            <person name="Sharon I."/>
            <person name="Castelle C.J."/>
            <person name="Probst A.J."/>
            <person name="Thomas B.C."/>
            <person name="Singh A."/>
            <person name="Wilkins M.J."/>
            <person name="Karaoz U."/>
            <person name="Brodie E.L."/>
            <person name="Williams K.H."/>
            <person name="Hubbard S.S."/>
            <person name="Banfield J.F."/>
        </authorList>
    </citation>
    <scope>NUCLEOTIDE SEQUENCE [LARGE SCALE GENOMIC DNA]</scope>
</reference>
<comment type="caution">
    <text evidence="2">The sequence shown here is derived from an EMBL/GenBank/DDBJ whole genome shotgun (WGS) entry which is preliminary data.</text>
</comment>
<keyword evidence="1" id="KW-0472">Membrane</keyword>
<gene>
    <name evidence="2" type="ORF">A3B86_01525</name>
</gene>
<organism evidence="2 3">
    <name type="scientific">Candidatus Yanofskybacteria bacterium RIFCSPHIGHO2_02_FULL_38_22b</name>
    <dbReference type="NCBI Taxonomy" id="1802673"/>
    <lineage>
        <taxon>Bacteria</taxon>
        <taxon>Candidatus Yanofskyibacteriota</taxon>
    </lineage>
</organism>
<dbReference type="EMBL" id="MGJN01000007">
    <property type="protein sequence ID" value="OGN07410.1"/>
    <property type="molecule type" value="Genomic_DNA"/>
</dbReference>
<feature type="transmembrane region" description="Helical" evidence="1">
    <location>
        <begin position="53"/>
        <end position="78"/>
    </location>
</feature>
<evidence type="ECO:0000256" key="1">
    <source>
        <dbReference type="SAM" id="Phobius"/>
    </source>
</evidence>
<protein>
    <submittedName>
        <fullName evidence="2">Uncharacterized protein</fullName>
    </submittedName>
</protein>